<comment type="similarity">
    <text evidence="7">Belongs to the MraZ family.</text>
</comment>
<dbReference type="InterPro" id="IPR007159">
    <property type="entry name" value="SpoVT-AbrB_dom"/>
</dbReference>
<dbReference type="GO" id="GO:0000976">
    <property type="term" value="F:transcription cis-regulatory region binding"/>
    <property type="evidence" value="ECO:0007669"/>
    <property type="project" value="TreeGrafter"/>
</dbReference>
<dbReference type="PROSITE" id="PS51740">
    <property type="entry name" value="SPOVT_ABRB"/>
    <property type="match status" value="2"/>
</dbReference>
<dbReference type="Pfam" id="PF02381">
    <property type="entry name" value="MraZ"/>
    <property type="match status" value="2"/>
</dbReference>
<comment type="subcellular location">
    <subcellularLocation>
        <location evidence="7">Cytoplasm</location>
        <location evidence="7">Nucleoid</location>
    </subcellularLocation>
</comment>
<dbReference type="GO" id="GO:0005737">
    <property type="term" value="C:cytoplasm"/>
    <property type="evidence" value="ECO:0007669"/>
    <property type="project" value="UniProtKB-UniRule"/>
</dbReference>
<evidence type="ECO:0000313" key="9">
    <source>
        <dbReference type="EMBL" id="MBC8559960.1"/>
    </source>
</evidence>
<dbReference type="SUPFAM" id="SSF89447">
    <property type="entry name" value="AbrB/MazE/MraZ-like"/>
    <property type="match status" value="1"/>
</dbReference>
<protein>
    <recommendedName>
        <fullName evidence="1 7">Transcriptional regulator MraZ</fullName>
    </recommendedName>
</protein>
<dbReference type="GO" id="GO:0009295">
    <property type="term" value="C:nucleoid"/>
    <property type="evidence" value="ECO:0007669"/>
    <property type="project" value="UniProtKB-SubCell"/>
</dbReference>
<feature type="domain" description="SpoVT-AbrB" evidence="8">
    <location>
        <begin position="5"/>
        <end position="48"/>
    </location>
</feature>
<sequence>MLIGEYGYNIDIKGRLNFPAKLRDDMGERFIVSKGLGDKCLYAYSLEQWKLKQERIKELPISKARQLQRYLFSSACECEPDKQGRIVIPQPLREFAGLTKEVMIIGADDRCEIWDKAEWDAVCGEMNAESIGELIDALGF</sequence>
<feature type="domain" description="SpoVT-AbrB" evidence="8">
    <location>
        <begin position="75"/>
        <end position="118"/>
    </location>
</feature>
<proteinExistence type="inferred from homology"/>
<keyword evidence="4 7" id="KW-0805">Transcription regulation</keyword>
<organism evidence="9 10">
    <name type="scientific">Fumia xinanensis</name>
    <dbReference type="NCBI Taxonomy" id="2763659"/>
    <lineage>
        <taxon>Bacteria</taxon>
        <taxon>Bacillati</taxon>
        <taxon>Bacillota</taxon>
        <taxon>Clostridia</taxon>
        <taxon>Eubacteriales</taxon>
        <taxon>Oscillospiraceae</taxon>
        <taxon>Fumia</taxon>
    </lineage>
</organism>
<dbReference type="CDD" id="cd16321">
    <property type="entry name" value="MraZ_C"/>
    <property type="match status" value="1"/>
</dbReference>
<dbReference type="InterPro" id="IPR003444">
    <property type="entry name" value="MraZ"/>
</dbReference>
<keyword evidence="3" id="KW-0677">Repeat</keyword>
<evidence type="ECO:0000256" key="5">
    <source>
        <dbReference type="ARBA" id="ARBA00023125"/>
    </source>
</evidence>
<name>A0A926E5N2_9FIRM</name>
<dbReference type="InterPro" id="IPR037914">
    <property type="entry name" value="SpoVT-AbrB_sf"/>
</dbReference>
<dbReference type="AlphaFoldDB" id="A0A926E5N2"/>
<dbReference type="InterPro" id="IPR035642">
    <property type="entry name" value="MraZ_N"/>
</dbReference>
<evidence type="ECO:0000256" key="6">
    <source>
        <dbReference type="ARBA" id="ARBA00023163"/>
    </source>
</evidence>
<dbReference type="PANTHER" id="PTHR34701:SF1">
    <property type="entry name" value="TRANSCRIPTIONAL REGULATOR MRAZ"/>
    <property type="match status" value="1"/>
</dbReference>
<comment type="subunit">
    <text evidence="7">Forms oligomers.</text>
</comment>
<dbReference type="HAMAP" id="MF_01008">
    <property type="entry name" value="MraZ"/>
    <property type="match status" value="1"/>
</dbReference>
<dbReference type="NCBIfam" id="TIGR00242">
    <property type="entry name" value="division/cell wall cluster transcriptional repressor MraZ"/>
    <property type="match status" value="1"/>
</dbReference>
<evidence type="ECO:0000256" key="7">
    <source>
        <dbReference type="HAMAP-Rule" id="MF_01008"/>
    </source>
</evidence>
<reference evidence="9" key="1">
    <citation type="submission" date="2020-08" db="EMBL/GenBank/DDBJ databases">
        <title>Genome public.</title>
        <authorList>
            <person name="Liu C."/>
            <person name="Sun Q."/>
        </authorList>
    </citation>
    <scope>NUCLEOTIDE SEQUENCE</scope>
    <source>
        <strain evidence="9">NSJ-33</strain>
    </source>
</reference>
<dbReference type="RefSeq" id="WP_249294930.1">
    <property type="nucleotide sequence ID" value="NZ_JACRSV010000002.1"/>
</dbReference>
<dbReference type="GO" id="GO:2000143">
    <property type="term" value="P:negative regulation of DNA-templated transcription initiation"/>
    <property type="evidence" value="ECO:0007669"/>
    <property type="project" value="TreeGrafter"/>
</dbReference>
<dbReference type="GO" id="GO:0003700">
    <property type="term" value="F:DNA-binding transcription factor activity"/>
    <property type="evidence" value="ECO:0007669"/>
    <property type="project" value="UniProtKB-UniRule"/>
</dbReference>
<evidence type="ECO:0000256" key="4">
    <source>
        <dbReference type="ARBA" id="ARBA00023015"/>
    </source>
</evidence>
<keyword evidence="6 7" id="KW-0804">Transcription</keyword>
<dbReference type="Proteomes" id="UP000610760">
    <property type="component" value="Unassembled WGS sequence"/>
</dbReference>
<comment type="caution">
    <text evidence="9">The sequence shown here is derived from an EMBL/GenBank/DDBJ whole genome shotgun (WGS) entry which is preliminary data.</text>
</comment>
<evidence type="ECO:0000259" key="8">
    <source>
        <dbReference type="PROSITE" id="PS51740"/>
    </source>
</evidence>
<evidence type="ECO:0000256" key="2">
    <source>
        <dbReference type="ARBA" id="ARBA00022490"/>
    </source>
</evidence>
<keyword evidence="10" id="KW-1185">Reference proteome</keyword>
<keyword evidence="2 7" id="KW-0963">Cytoplasm</keyword>
<gene>
    <name evidence="7 9" type="primary">mraZ</name>
    <name evidence="9" type="ORF">H8710_07775</name>
</gene>
<dbReference type="CDD" id="cd16320">
    <property type="entry name" value="MraZ_N"/>
    <property type="match status" value="1"/>
</dbReference>
<accession>A0A926E5N2</accession>
<dbReference type="EMBL" id="JACRSV010000002">
    <property type="protein sequence ID" value="MBC8559960.1"/>
    <property type="molecule type" value="Genomic_DNA"/>
</dbReference>
<evidence type="ECO:0000256" key="3">
    <source>
        <dbReference type="ARBA" id="ARBA00022737"/>
    </source>
</evidence>
<dbReference type="InterPro" id="IPR035644">
    <property type="entry name" value="MraZ_C"/>
</dbReference>
<dbReference type="Gene3D" id="3.40.1550.20">
    <property type="entry name" value="Transcriptional regulator MraZ domain"/>
    <property type="match status" value="1"/>
</dbReference>
<dbReference type="PANTHER" id="PTHR34701">
    <property type="entry name" value="TRANSCRIPTIONAL REGULATOR MRAZ"/>
    <property type="match status" value="1"/>
</dbReference>
<dbReference type="InterPro" id="IPR038619">
    <property type="entry name" value="MraZ_sf"/>
</dbReference>
<evidence type="ECO:0000313" key="10">
    <source>
        <dbReference type="Proteomes" id="UP000610760"/>
    </source>
</evidence>
<evidence type="ECO:0000256" key="1">
    <source>
        <dbReference type="ARBA" id="ARBA00013860"/>
    </source>
</evidence>
<dbReference type="InterPro" id="IPR020603">
    <property type="entry name" value="MraZ_dom"/>
</dbReference>
<keyword evidence="5 7" id="KW-0238">DNA-binding</keyword>